<dbReference type="KEGG" id="blen:NCTC4824_00412"/>
<dbReference type="AlphaFoldDB" id="A0A2X4VNH0"/>
<evidence type="ECO:0000256" key="1">
    <source>
        <dbReference type="SAM" id="Phobius"/>
    </source>
</evidence>
<reference evidence="2 3" key="1">
    <citation type="submission" date="2018-06" db="EMBL/GenBank/DDBJ databases">
        <authorList>
            <consortium name="Pathogen Informatics"/>
            <person name="Doyle S."/>
        </authorList>
    </citation>
    <scope>NUCLEOTIDE SEQUENCE [LARGE SCALE GENOMIC DNA]</scope>
    <source>
        <strain evidence="2 3">NCTC4824</strain>
    </source>
</reference>
<dbReference type="Pfam" id="PF12730">
    <property type="entry name" value="ABC2_membrane_4"/>
    <property type="match status" value="1"/>
</dbReference>
<name>A0A2X4VNH0_LEDLE</name>
<accession>A0A2X4VNH0</accession>
<feature type="transmembrane region" description="Helical" evidence="1">
    <location>
        <begin position="156"/>
        <end position="176"/>
    </location>
</feature>
<feature type="transmembrane region" description="Helical" evidence="1">
    <location>
        <begin position="20"/>
        <end position="46"/>
    </location>
</feature>
<evidence type="ECO:0000313" key="3">
    <source>
        <dbReference type="Proteomes" id="UP000249134"/>
    </source>
</evidence>
<evidence type="ECO:0000313" key="2">
    <source>
        <dbReference type="EMBL" id="SQI52421.1"/>
    </source>
</evidence>
<protein>
    <submittedName>
        <fullName evidence="2">ABC transporter permease</fullName>
    </submittedName>
</protein>
<dbReference type="Proteomes" id="UP000249134">
    <property type="component" value="Chromosome 1"/>
</dbReference>
<feature type="transmembrane region" description="Helical" evidence="1">
    <location>
        <begin position="188"/>
        <end position="208"/>
    </location>
</feature>
<feature type="transmembrane region" description="Helical" evidence="1">
    <location>
        <begin position="66"/>
        <end position="85"/>
    </location>
</feature>
<keyword evidence="3" id="KW-1185">Reference proteome</keyword>
<dbReference type="PANTHER" id="PTHR37305">
    <property type="entry name" value="INTEGRAL MEMBRANE PROTEIN-RELATED"/>
    <property type="match status" value="1"/>
</dbReference>
<dbReference type="STRING" id="1348624.GCA_001591545_02790"/>
<feature type="transmembrane region" description="Helical" evidence="1">
    <location>
        <begin position="228"/>
        <end position="249"/>
    </location>
</feature>
<feature type="transmembrane region" description="Helical" evidence="1">
    <location>
        <begin position="106"/>
        <end position="136"/>
    </location>
</feature>
<keyword evidence="1" id="KW-0812">Transmembrane</keyword>
<dbReference type="RefSeq" id="WP_066143145.1">
    <property type="nucleotide sequence ID" value="NZ_CBCSGM010000002.1"/>
</dbReference>
<sequence length="256" mass="29458">MKDILFSEYERTFKRKKTIISLLFYFFLLLFECFFLFLMDGISFYNAQHSVQLNSINTAPFFLRELGLFINFILIPMFVVDSFNGEYTSGALRLVLIRPQKRFDIFLAKWIVQASLFLVIIIFTWVIATIFGFSFMPHTIETTFYQTNSMTTVHGLLYTIKFYGIAYCIILAIIGISCFMSIIMTNSILAFIGTVAILIGGVYISDQLSYFLTVSDSIFAALGNADSYGFYLSLFLLLIISHIMSIGLWNRKQWMG</sequence>
<gene>
    <name evidence="2" type="ORF">NCTC4824_00412</name>
</gene>
<keyword evidence="1" id="KW-0472">Membrane</keyword>
<proteinExistence type="predicted"/>
<organism evidence="2 3">
    <name type="scientific">Lederbergia lenta</name>
    <name type="common">Bacillus lentus</name>
    <dbReference type="NCBI Taxonomy" id="1467"/>
    <lineage>
        <taxon>Bacteria</taxon>
        <taxon>Bacillati</taxon>
        <taxon>Bacillota</taxon>
        <taxon>Bacilli</taxon>
        <taxon>Bacillales</taxon>
        <taxon>Bacillaceae</taxon>
        <taxon>Lederbergia</taxon>
    </lineage>
</organism>
<keyword evidence="1" id="KW-1133">Transmembrane helix</keyword>
<dbReference type="PANTHER" id="PTHR37305:SF1">
    <property type="entry name" value="MEMBRANE PROTEIN"/>
    <property type="match status" value="1"/>
</dbReference>
<dbReference type="EMBL" id="LS483476">
    <property type="protein sequence ID" value="SQI52421.1"/>
    <property type="molecule type" value="Genomic_DNA"/>
</dbReference>